<dbReference type="Pfam" id="PF00717">
    <property type="entry name" value="Peptidase_S24"/>
    <property type="match status" value="1"/>
</dbReference>
<reference evidence="5" key="1">
    <citation type="submission" date="2024-03" db="EMBL/GenBank/DDBJ databases">
        <title>Diverse circular DNA viruses in blood, oral, and fecal samples of captive lemurs.</title>
        <authorList>
            <person name="Paietta E.N."/>
            <person name="Kraberger S."/>
            <person name="Lund M.C."/>
            <person name="Custer J.M."/>
            <person name="Vargas K.M."/>
            <person name="Ehmke E.E."/>
            <person name="Yoder A.D."/>
            <person name="Varsani A."/>
        </authorList>
    </citation>
    <scope>NUCLEOTIDE SEQUENCE</scope>
    <source>
        <strain evidence="5">Duke_17_45</strain>
    </source>
</reference>
<dbReference type="EMBL" id="PP511318">
    <property type="protein sequence ID" value="XCD03130.1"/>
    <property type="molecule type" value="Genomic_DNA"/>
</dbReference>
<dbReference type="InterPro" id="IPR039418">
    <property type="entry name" value="LexA-like"/>
</dbReference>
<evidence type="ECO:0000313" key="5">
    <source>
        <dbReference type="EMBL" id="XCD03130.1"/>
    </source>
</evidence>
<proteinExistence type="predicted"/>
<evidence type="ECO:0000256" key="3">
    <source>
        <dbReference type="ARBA" id="ARBA00023163"/>
    </source>
</evidence>
<dbReference type="GO" id="GO:0003677">
    <property type="term" value="F:DNA binding"/>
    <property type="evidence" value="ECO:0007669"/>
    <property type="project" value="UniProtKB-KW"/>
</dbReference>
<dbReference type="PANTHER" id="PTHR40661:SF3">
    <property type="entry name" value="FELS-1 PROPHAGE TRANSCRIPTIONAL REGULATOR"/>
    <property type="match status" value="1"/>
</dbReference>
<accession>A0AAU8ATW6</accession>
<name>A0AAU8ATW6_9VIRU</name>
<keyword evidence="1" id="KW-0805">Transcription regulation</keyword>
<dbReference type="SUPFAM" id="SSF51306">
    <property type="entry name" value="LexA/Signal peptidase"/>
    <property type="match status" value="1"/>
</dbReference>
<evidence type="ECO:0000259" key="4">
    <source>
        <dbReference type="Pfam" id="PF00717"/>
    </source>
</evidence>
<organism evidence="5">
    <name type="scientific">Dulem virus 31</name>
    <dbReference type="NCBI Taxonomy" id="3145749"/>
    <lineage>
        <taxon>Viruses</taxon>
        <taxon>Monodnaviria</taxon>
        <taxon>Sangervirae</taxon>
        <taxon>Phixviricota</taxon>
        <taxon>Malgrandaviricetes</taxon>
        <taxon>Petitvirales</taxon>
        <taxon>Microviridae</taxon>
        <taxon>Microvirus</taxon>
    </lineage>
</organism>
<dbReference type="InterPro" id="IPR015927">
    <property type="entry name" value="Peptidase_S24_S26A/B/C"/>
</dbReference>
<sequence>MQTKELLTKLKETMGFKPTLKDLAKILGHPSEQTLYGRSKRNSTFPDNEIEKIEDHYGISLRNSDNNSLEIEYINIHPSCGRGTIVLDDAEAIPVRIGKELIKDVWKANPHDLKLFKASGDSMQPLIEDGDILLVNTARKDFNNGGIFLLTINNDWFIKRLRLRVTGELDIISENSKYPIETLLPDTFCEIKIFGRVIKNLSRGL</sequence>
<keyword evidence="2" id="KW-0238">DNA-binding</keyword>
<dbReference type="PANTHER" id="PTHR40661">
    <property type="match status" value="1"/>
</dbReference>
<feature type="domain" description="Peptidase S24/S26A/S26B/S26C" evidence="4">
    <location>
        <begin position="102"/>
        <end position="198"/>
    </location>
</feature>
<evidence type="ECO:0000256" key="1">
    <source>
        <dbReference type="ARBA" id="ARBA00023015"/>
    </source>
</evidence>
<dbReference type="Gene3D" id="2.10.109.10">
    <property type="entry name" value="Umud Fragment, subunit A"/>
    <property type="match status" value="1"/>
</dbReference>
<keyword evidence="3" id="KW-0804">Transcription</keyword>
<evidence type="ECO:0000256" key="2">
    <source>
        <dbReference type="ARBA" id="ARBA00023125"/>
    </source>
</evidence>
<protein>
    <submittedName>
        <fullName evidence="5">Repressor protein CI</fullName>
    </submittedName>
</protein>
<dbReference type="InterPro" id="IPR036286">
    <property type="entry name" value="LexA/Signal_pep-like_sf"/>
</dbReference>
<dbReference type="CDD" id="cd06529">
    <property type="entry name" value="S24_LexA-like"/>
    <property type="match status" value="1"/>
</dbReference>